<accession>A0A653D917</accession>
<dbReference type="EMBL" id="CAACVG010010792">
    <property type="protein sequence ID" value="VEN56618.1"/>
    <property type="molecule type" value="Genomic_DNA"/>
</dbReference>
<evidence type="ECO:0008006" key="3">
    <source>
        <dbReference type="Google" id="ProtNLM"/>
    </source>
</evidence>
<gene>
    <name evidence="1" type="ORF">CALMAC_LOCUS15473</name>
</gene>
<name>A0A653D917_CALMS</name>
<sequence>MEGMGHAEEVAAVISNTVTPIMSQIIRDCEDFDLYQDELEENCEQNLSILKINGDDILSNILSKALKLLDSFITQNKEEADVIDLEKETERLKHIKCELESKIASCEKELKKQNNDLKNFEADPELQTMRDTIQAWKLATKINFVYEGTSDECGYGIGRTGKMKPFRFNPKEKTKKEITNALYEIMNSSK</sequence>
<organism evidence="1 2">
    <name type="scientific">Callosobruchus maculatus</name>
    <name type="common">Southern cowpea weevil</name>
    <name type="synonym">Pulse bruchid</name>
    <dbReference type="NCBI Taxonomy" id="64391"/>
    <lineage>
        <taxon>Eukaryota</taxon>
        <taxon>Metazoa</taxon>
        <taxon>Ecdysozoa</taxon>
        <taxon>Arthropoda</taxon>
        <taxon>Hexapoda</taxon>
        <taxon>Insecta</taxon>
        <taxon>Pterygota</taxon>
        <taxon>Neoptera</taxon>
        <taxon>Endopterygota</taxon>
        <taxon>Coleoptera</taxon>
        <taxon>Polyphaga</taxon>
        <taxon>Cucujiformia</taxon>
        <taxon>Chrysomeloidea</taxon>
        <taxon>Chrysomelidae</taxon>
        <taxon>Bruchinae</taxon>
        <taxon>Bruchini</taxon>
        <taxon>Callosobruchus</taxon>
    </lineage>
</organism>
<keyword evidence="2" id="KW-1185">Reference proteome</keyword>
<dbReference type="AlphaFoldDB" id="A0A653D917"/>
<protein>
    <recommendedName>
        <fullName evidence="3">Kinetochore protein Spc24</fullName>
    </recommendedName>
</protein>
<dbReference type="Proteomes" id="UP000410492">
    <property type="component" value="Unassembled WGS sequence"/>
</dbReference>
<proteinExistence type="predicted"/>
<dbReference type="OrthoDB" id="6432863at2759"/>
<evidence type="ECO:0000313" key="2">
    <source>
        <dbReference type="Proteomes" id="UP000410492"/>
    </source>
</evidence>
<reference evidence="1 2" key="1">
    <citation type="submission" date="2019-01" db="EMBL/GenBank/DDBJ databases">
        <authorList>
            <person name="Sayadi A."/>
        </authorList>
    </citation>
    <scope>NUCLEOTIDE SEQUENCE [LARGE SCALE GENOMIC DNA]</scope>
</reference>
<dbReference type="Gene3D" id="3.30.160.570">
    <property type="entry name" value="Ncd80 complex, Spc24 subunit"/>
    <property type="match status" value="1"/>
</dbReference>
<evidence type="ECO:0000313" key="1">
    <source>
        <dbReference type="EMBL" id="VEN56618.1"/>
    </source>
</evidence>